<feature type="domain" description="JmjC" evidence="2">
    <location>
        <begin position="235"/>
        <end position="346"/>
    </location>
</feature>
<organism evidence="3 4">
    <name type="scientific">Pinctada imbricata</name>
    <name type="common">Atlantic pearl-oyster</name>
    <name type="synonym">Pinctada martensii</name>
    <dbReference type="NCBI Taxonomy" id="66713"/>
    <lineage>
        <taxon>Eukaryota</taxon>
        <taxon>Metazoa</taxon>
        <taxon>Spiralia</taxon>
        <taxon>Lophotrochozoa</taxon>
        <taxon>Mollusca</taxon>
        <taxon>Bivalvia</taxon>
        <taxon>Autobranchia</taxon>
        <taxon>Pteriomorphia</taxon>
        <taxon>Pterioida</taxon>
        <taxon>Pterioidea</taxon>
        <taxon>Pteriidae</taxon>
        <taxon>Pinctada</taxon>
    </lineage>
</organism>
<dbReference type="EMBL" id="VSWD01000012">
    <property type="protein sequence ID" value="KAK3086458.1"/>
    <property type="molecule type" value="Genomic_DNA"/>
</dbReference>
<gene>
    <name evidence="3" type="ORF">FSP39_018733</name>
</gene>
<keyword evidence="4" id="KW-1185">Reference proteome</keyword>
<evidence type="ECO:0000313" key="3">
    <source>
        <dbReference type="EMBL" id="KAK3086458.1"/>
    </source>
</evidence>
<comment type="caution">
    <text evidence="3">The sequence shown here is derived from an EMBL/GenBank/DDBJ whole genome shotgun (WGS) entry which is preliminary data.</text>
</comment>
<accession>A0AA89BKZ6</accession>
<dbReference type="Proteomes" id="UP001186944">
    <property type="component" value="Unassembled WGS sequence"/>
</dbReference>
<dbReference type="AlphaFoldDB" id="A0AA89BKZ6"/>
<dbReference type="PANTHER" id="PTHR12480">
    <property type="entry name" value="ARGININE DEMETHYLASE AND LYSYL-HYDROXYLASE JMJD"/>
    <property type="match status" value="1"/>
</dbReference>
<dbReference type="PROSITE" id="PS51184">
    <property type="entry name" value="JMJC"/>
    <property type="match status" value="1"/>
</dbReference>
<name>A0AA89BKZ6_PINIB</name>
<dbReference type="PANTHER" id="PTHR12480:SF19">
    <property type="entry name" value="CUPIN-LIKE DOMAIN-CONTAINING PROTEIN"/>
    <property type="match status" value="1"/>
</dbReference>
<dbReference type="Gene3D" id="2.60.120.650">
    <property type="entry name" value="Cupin"/>
    <property type="match status" value="1"/>
</dbReference>
<evidence type="ECO:0000259" key="2">
    <source>
        <dbReference type="PROSITE" id="PS51184"/>
    </source>
</evidence>
<sequence>MTSEKKMKKGVTEEDISLMFRNLHSKALKLGLKEADFVKLQSLAEIKSGRKSRKSCSVIVLVTLLPVLFLTIAIMIPYFTNWPVSRSSMVSTYFEILDLEPEKEQCLVEAIEYMAEMARPPTTCEFCRGVKRVEKVEKMSPERFEARYAYTSRPVIITDATKNWTAQKVFSYSFFKEIYSEGSPALENVESDCQFFPYRTNFTNLREVFEMNDDRALMKNGAEPWYIGWSNCDFSAANTLRQHYERPYFLPYSAESSKTDWIFMGSPGYGAALHIDNVQNPSWQAQVTGTKKWTLEPPPECYFQCQSSIEVVVDPGDIIVIDTNRWYHSTLNVGDDISITIGSEYD</sequence>
<evidence type="ECO:0000313" key="4">
    <source>
        <dbReference type="Proteomes" id="UP001186944"/>
    </source>
</evidence>
<evidence type="ECO:0000256" key="1">
    <source>
        <dbReference type="SAM" id="Phobius"/>
    </source>
</evidence>
<dbReference type="Pfam" id="PF13621">
    <property type="entry name" value="Cupin_8"/>
    <property type="match status" value="1"/>
</dbReference>
<keyword evidence="1" id="KW-0472">Membrane</keyword>
<dbReference type="InterPro" id="IPR041667">
    <property type="entry name" value="Cupin_8"/>
</dbReference>
<keyword evidence="1" id="KW-1133">Transmembrane helix</keyword>
<proteinExistence type="predicted"/>
<dbReference type="SUPFAM" id="SSF51197">
    <property type="entry name" value="Clavaminate synthase-like"/>
    <property type="match status" value="1"/>
</dbReference>
<protein>
    <recommendedName>
        <fullName evidence="2">JmjC domain-containing protein</fullName>
    </recommendedName>
</protein>
<dbReference type="GO" id="GO:0016706">
    <property type="term" value="F:2-oxoglutarate-dependent dioxygenase activity"/>
    <property type="evidence" value="ECO:0007669"/>
    <property type="project" value="TreeGrafter"/>
</dbReference>
<feature type="transmembrane region" description="Helical" evidence="1">
    <location>
        <begin position="56"/>
        <end position="79"/>
    </location>
</feature>
<dbReference type="InterPro" id="IPR003347">
    <property type="entry name" value="JmjC_dom"/>
</dbReference>
<keyword evidence="1" id="KW-0812">Transmembrane</keyword>
<dbReference type="InterPro" id="IPR050910">
    <property type="entry name" value="JMJD6_ArgDemeth/LysHydrox"/>
</dbReference>
<reference evidence="3" key="1">
    <citation type="submission" date="2019-08" db="EMBL/GenBank/DDBJ databases">
        <title>The improved chromosome-level genome for the pearl oyster Pinctada fucata martensii using PacBio sequencing and Hi-C.</title>
        <authorList>
            <person name="Zheng Z."/>
        </authorList>
    </citation>
    <scope>NUCLEOTIDE SEQUENCE</scope>
    <source>
        <strain evidence="3">ZZ-2019</strain>
        <tissue evidence="3">Adductor muscle</tissue>
    </source>
</reference>